<dbReference type="GO" id="GO:0019478">
    <property type="term" value="P:D-amino acid catabolic process"/>
    <property type="evidence" value="ECO:0007669"/>
    <property type="project" value="UniProtKB-UniRule"/>
</dbReference>
<dbReference type="GO" id="GO:0005737">
    <property type="term" value="C:cytoplasm"/>
    <property type="evidence" value="ECO:0007669"/>
    <property type="project" value="UniProtKB-SubCell"/>
</dbReference>
<comment type="function">
    <text evidence="2">An aminoacyl-tRNA editing enzyme that deacylates mischarged D-aminoacyl-tRNAs. Also deacylates mischarged glycyl-tRNA(Ala), protecting cells against glycine mischarging by AlaRS. Acts via tRNA-based rather than protein-based catalysis; rejects L-amino acids rather than detecting D-amino acids in the active site. By recycling D-aminoacyl-tRNA to D-amino acids and free tRNA molecules, this enzyme counteracts the toxicity associated with the formation of D-aminoacyl-tRNA entities in vivo and helps enforce protein L-homochirality.</text>
</comment>
<dbReference type="Proteomes" id="UP000005695">
    <property type="component" value="Unassembled WGS sequence"/>
</dbReference>
<sequence>MRAVLQRVTQADVQVDGDTTGAIDQGILVLLGVARDDSVADVDYLVDKLVNLRIFEDDAGKMNLSLEQIGGKVLAVSQFTLLADCRKGRRPGFSAAAPPDEADALYQGFVARLRQRGIAVECGVFQADMKVSLINDGPVTLLLDSRKEF</sequence>
<name>Q1K3Q8_DESA6</name>
<reference evidence="3" key="1">
    <citation type="submission" date="2006-05" db="EMBL/GenBank/DDBJ databases">
        <title>Annotation of the draft genome assembly of Desulfuromonas acetoxidans DSM 684.</title>
        <authorList>
            <consortium name="US DOE Joint Genome Institute (JGI-ORNL)"/>
            <person name="Larimer F."/>
            <person name="Land M."/>
            <person name="Hauser L."/>
        </authorList>
    </citation>
    <scope>NUCLEOTIDE SEQUENCE [LARGE SCALE GENOMIC DNA]</scope>
    <source>
        <strain evidence="3">DSM 684</strain>
    </source>
</reference>
<dbReference type="OrthoDB" id="9801395at2"/>
<dbReference type="GO" id="GO:0051500">
    <property type="term" value="F:D-tyrosyl-tRNA(Tyr) deacylase activity"/>
    <property type="evidence" value="ECO:0007669"/>
    <property type="project" value="TreeGrafter"/>
</dbReference>
<dbReference type="Gene3D" id="3.50.80.10">
    <property type="entry name" value="D-tyrosyl-tRNA(Tyr) deacylase"/>
    <property type="match status" value="1"/>
</dbReference>
<keyword evidence="2" id="KW-0378">Hydrolase</keyword>
<dbReference type="FunFam" id="3.50.80.10:FF:000001">
    <property type="entry name" value="D-aminoacyl-tRNA deacylase"/>
    <property type="match status" value="1"/>
</dbReference>
<comment type="domain">
    <text evidence="2">A Gly-cisPro motif from one monomer fits into the active site of the other monomer to allow specific chiral rejection of L-amino acids.</text>
</comment>
<dbReference type="RefSeq" id="WP_005997738.1">
    <property type="nucleotide sequence ID" value="NZ_AAEW02000002.1"/>
</dbReference>
<comment type="similarity">
    <text evidence="1 2">Belongs to the DTD family.</text>
</comment>
<dbReference type="SUPFAM" id="SSF69500">
    <property type="entry name" value="DTD-like"/>
    <property type="match status" value="1"/>
</dbReference>
<organism evidence="3 4">
    <name type="scientific">Desulfuromonas acetoxidans (strain DSM 684 / 11070)</name>
    <dbReference type="NCBI Taxonomy" id="281689"/>
    <lineage>
        <taxon>Bacteria</taxon>
        <taxon>Pseudomonadati</taxon>
        <taxon>Thermodesulfobacteriota</taxon>
        <taxon>Desulfuromonadia</taxon>
        <taxon>Desulfuromonadales</taxon>
        <taxon>Desulfuromonadaceae</taxon>
        <taxon>Desulfuromonas</taxon>
    </lineage>
</organism>
<evidence type="ECO:0000313" key="4">
    <source>
        <dbReference type="Proteomes" id="UP000005695"/>
    </source>
</evidence>
<dbReference type="HAMAP" id="MF_00518">
    <property type="entry name" value="Deacylase_Dtd"/>
    <property type="match status" value="1"/>
</dbReference>
<dbReference type="InterPro" id="IPR003732">
    <property type="entry name" value="Daa-tRNA_deacyls_DTD"/>
</dbReference>
<dbReference type="NCBIfam" id="TIGR00256">
    <property type="entry name" value="D-aminoacyl-tRNA deacylase"/>
    <property type="match status" value="1"/>
</dbReference>
<keyword evidence="2" id="KW-0820">tRNA-binding</keyword>
<comment type="catalytic activity">
    <reaction evidence="2">
        <text>a D-aminoacyl-tRNA + H2O = a tRNA + a D-alpha-amino acid + H(+)</text>
        <dbReference type="Rhea" id="RHEA:13953"/>
        <dbReference type="Rhea" id="RHEA-COMP:10123"/>
        <dbReference type="Rhea" id="RHEA-COMP:10124"/>
        <dbReference type="ChEBI" id="CHEBI:15377"/>
        <dbReference type="ChEBI" id="CHEBI:15378"/>
        <dbReference type="ChEBI" id="CHEBI:59871"/>
        <dbReference type="ChEBI" id="CHEBI:78442"/>
        <dbReference type="ChEBI" id="CHEBI:79333"/>
        <dbReference type="EC" id="3.1.1.96"/>
    </reaction>
</comment>
<gene>
    <name evidence="2" type="primary">dtd</name>
    <name evidence="3" type="ORF">Dace_2782</name>
</gene>
<dbReference type="GO" id="GO:0106026">
    <property type="term" value="F:Gly-tRNA(Ala) deacylase activity"/>
    <property type="evidence" value="ECO:0007669"/>
    <property type="project" value="UniProtKB-UniRule"/>
</dbReference>
<reference evidence="3" key="2">
    <citation type="submission" date="2006-05" db="EMBL/GenBank/DDBJ databases">
        <title>Sequencing of the draft genome and assembly of Desulfuromonas acetoxidans DSM 684.</title>
        <authorList>
            <consortium name="US DOE Joint Genome Institute (JGI-PGF)"/>
            <person name="Copeland A."/>
            <person name="Lucas S."/>
            <person name="Lapidus A."/>
            <person name="Barry K."/>
            <person name="Detter J.C."/>
            <person name="Glavina del Rio T."/>
            <person name="Hammon N."/>
            <person name="Israni S."/>
            <person name="Dalin E."/>
            <person name="Tice H."/>
            <person name="Bruce D."/>
            <person name="Pitluck S."/>
            <person name="Richardson P."/>
        </authorList>
    </citation>
    <scope>NUCLEOTIDE SEQUENCE [LARGE SCALE GENOMIC DNA]</scope>
    <source>
        <strain evidence="3">DSM 684</strain>
    </source>
</reference>
<dbReference type="PANTHER" id="PTHR10472">
    <property type="entry name" value="D-TYROSYL-TRNA TYR DEACYLASE"/>
    <property type="match status" value="1"/>
</dbReference>
<dbReference type="AlphaFoldDB" id="Q1K3Q8"/>
<keyword evidence="4" id="KW-1185">Reference proteome</keyword>
<dbReference type="GO" id="GO:0000049">
    <property type="term" value="F:tRNA binding"/>
    <property type="evidence" value="ECO:0007669"/>
    <property type="project" value="UniProtKB-UniRule"/>
</dbReference>
<dbReference type="InterPro" id="IPR023509">
    <property type="entry name" value="DTD-like_sf"/>
</dbReference>
<evidence type="ECO:0000313" key="3">
    <source>
        <dbReference type="EMBL" id="EAT16916.1"/>
    </source>
</evidence>
<accession>Q1K3Q8</accession>
<dbReference type="PANTHER" id="PTHR10472:SF5">
    <property type="entry name" value="D-AMINOACYL-TRNA DEACYLASE 1"/>
    <property type="match status" value="1"/>
</dbReference>
<evidence type="ECO:0000256" key="2">
    <source>
        <dbReference type="HAMAP-Rule" id="MF_00518"/>
    </source>
</evidence>
<comment type="caution">
    <text evidence="3">The sequence shown here is derived from an EMBL/GenBank/DDBJ whole genome shotgun (WGS) entry which is preliminary data.</text>
</comment>
<keyword evidence="2" id="KW-0694">RNA-binding</keyword>
<evidence type="ECO:0000256" key="1">
    <source>
        <dbReference type="ARBA" id="ARBA00009673"/>
    </source>
</evidence>
<comment type="catalytic activity">
    <reaction evidence="2">
        <text>glycyl-tRNA(Ala) + H2O = tRNA(Ala) + glycine + H(+)</text>
        <dbReference type="Rhea" id="RHEA:53744"/>
        <dbReference type="Rhea" id="RHEA-COMP:9657"/>
        <dbReference type="Rhea" id="RHEA-COMP:13640"/>
        <dbReference type="ChEBI" id="CHEBI:15377"/>
        <dbReference type="ChEBI" id="CHEBI:15378"/>
        <dbReference type="ChEBI" id="CHEBI:57305"/>
        <dbReference type="ChEBI" id="CHEBI:78442"/>
        <dbReference type="ChEBI" id="CHEBI:78522"/>
    </reaction>
</comment>
<proteinExistence type="inferred from homology"/>
<dbReference type="EMBL" id="AAEW02000002">
    <property type="protein sequence ID" value="EAT16916.1"/>
    <property type="molecule type" value="Genomic_DNA"/>
</dbReference>
<dbReference type="GO" id="GO:0043908">
    <property type="term" value="F:Ser(Gly)-tRNA(Ala) hydrolase activity"/>
    <property type="evidence" value="ECO:0007669"/>
    <property type="project" value="UniProtKB-UniRule"/>
</dbReference>
<comment type="subcellular location">
    <subcellularLocation>
        <location evidence="2">Cytoplasm</location>
    </subcellularLocation>
</comment>
<feature type="short sequence motif" description="Gly-cisPro motif, important for rejection of L-amino acids" evidence="2">
    <location>
        <begin position="137"/>
        <end position="138"/>
    </location>
</feature>
<protein>
    <recommendedName>
        <fullName evidence="2">D-aminoacyl-tRNA deacylase</fullName>
        <shortName evidence="2">DTD</shortName>
        <ecNumber evidence="2">3.1.1.96</ecNumber>
    </recommendedName>
    <alternativeName>
        <fullName evidence="2">Gly-tRNA(Ala) deacylase</fullName>
        <ecNumber evidence="2">3.1.1.-</ecNumber>
    </alternativeName>
</protein>
<dbReference type="Pfam" id="PF02580">
    <property type="entry name" value="Tyr_Deacylase"/>
    <property type="match status" value="1"/>
</dbReference>
<keyword evidence="2" id="KW-0963">Cytoplasm</keyword>
<dbReference type="EC" id="3.1.1.96" evidence="2"/>
<dbReference type="EC" id="3.1.1.-" evidence="2"/>
<comment type="subunit">
    <text evidence="2">Homodimer.</text>
</comment>